<dbReference type="RefSeq" id="WP_153418368.1">
    <property type="nucleotide sequence ID" value="NZ_WFLM01000001.1"/>
</dbReference>
<name>A0A6N6VYH7_9BACT</name>
<organism evidence="1 2">
    <name type="scientific">Silvanigrella paludirubra</name>
    <dbReference type="NCBI Taxonomy" id="2499159"/>
    <lineage>
        <taxon>Bacteria</taxon>
        <taxon>Pseudomonadati</taxon>
        <taxon>Bdellovibrionota</taxon>
        <taxon>Oligoflexia</taxon>
        <taxon>Silvanigrellales</taxon>
        <taxon>Silvanigrellaceae</taxon>
        <taxon>Silvanigrella</taxon>
    </lineage>
</organism>
<sequence length="359" mass="42274">MVNFWDEKFDDGIKNDLMDCAYCFNRFHPDREDFRNWINDIYQNFIKYCPEDEKKFLEESRKNGKFNSRLWEIYTFYVLNKTGYIFEKTNKEGPDILIKHDNINIWIECVASQSGNNENKIKDSPIGTVYIPQTDEDYLLRISESFNSKAEKISKYKERGIILENDLVVIAINTGSLNKDIQTKEFANGFPLIVNACFGIGDLTYSIPIEDQDQPISRCYQKKDQIFKKNGTPINIDYFNSNKYNIISGVLYTNKSVFDSFYNNIMPITKCSYSEKSKNILLLFAYFFKTVQKYLRINMSEQKSFKKSISHISVIHNPYATNKLSTKVFKDFKHYFIENDILKTRLNEEIKSLISFKMP</sequence>
<dbReference type="AlphaFoldDB" id="A0A6N6VYH7"/>
<proteinExistence type="predicted"/>
<dbReference type="OrthoDB" id="981968at2"/>
<keyword evidence="2" id="KW-1185">Reference proteome</keyword>
<reference evidence="1 2" key="1">
    <citation type="submission" date="2019-10" db="EMBL/GenBank/DDBJ databases">
        <title>New species of Slilvanegrellaceae.</title>
        <authorList>
            <person name="Pitt A."/>
            <person name="Hahn M.W."/>
        </authorList>
    </citation>
    <scope>NUCLEOTIDE SEQUENCE [LARGE SCALE GENOMIC DNA]</scope>
    <source>
        <strain evidence="1 2">SP-Ram-0.45-NSY-1</strain>
    </source>
</reference>
<dbReference type="Proteomes" id="UP000437748">
    <property type="component" value="Unassembled WGS sequence"/>
</dbReference>
<comment type="caution">
    <text evidence="1">The sequence shown here is derived from an EMBL/GenBank/DDBJ whole genome shotgun (WGS) entry which is preliminary data.</text>
</comment>
<dbReference type="EMBL" id="WFLM01000001">
    <property type="protein sequence ID" value="KAB8040847.1"/>
    <property type="molecule type" value="Genomic_DNA"/>
</dbReference>
<accession>A0A6N6VYH7</accession>
<gene>
    <name evidence="1" type="ORF">GCL60_02660</name>
</gene>
<evidence type="ECO:0000313" key="2">
    <source>
        <dbReference type="Proteomes" id="UP000437748"/>
    </source>
</evidence>
<protein>
    <submittedName>
        <fullName evidence="1">Uncharacterized protein</fullName>
    </submittedName>
</protein>
<evidence type="ECO:0000313" key="1">
    <source>
        <dbReference type="EMBL" id="KAB8040847.1"/>
    </source>
</evidence>